<proteinExistence type="predicted"/>
<feature type="coiled-coil region" evidence="1">
    <location>
        <begin position="135"/>
        <end position="186"/>
    </location>
</feature>
<dbReference type="EMBL" id="AAUW01000027">
    <property type="protein sequence ID" value="EAV40744.1"/>
    <property type="molecule type" value="Genomic_DNA"/>
</dbReference>
<name>A0P2U1_ROSAI</name>
<evidence type="ECO:0000259" key="2">
    <source>
        <dbReference type="Pfam" id="PF25917"/>
    </source>
</evidence>
<dbReference type="Pfam" id="PF25917">
    <property type="entry name" value="BSH_RND"/>
    <property type="match status" value="1"/>
</dbReference>
<sequence length="452" mass="48665">MSRKTLVILPVIIGVLVLLLAVSGRDAPTRSRPGEIATVVRVVTTAPQSFTPRITGFGTVTPSRTLDLIARVSGQVTHINEDLKRGAFVSAGDVLASLSPEDFELEVAEATSDIAAADVNLEELSVALRAQQKSLEIARTALDLENRELNRLKTLLERMVISDQQVENQQAAVLQQETAVQNLENEIALNPVKQKALEQARRRNELRLETARLNRSRTVIRAPFDARVARVGIEIGKFVAAGTSIGELDGIDAASIDVQLNPVSISEFAGLLYRGRADAEDGLQNVGGKLEKLSARVRIESGSTWPAKVKRISDTVDPDTRSLGLIVNVDNPYDDVRPGTRAPLVKGMFVKVELTGPEVSERTILPRSAVVNDKIMIVSGDNRLVLANAVVAYRHEDIVVLEAPLPAGTRVIVSDVSPAIEGMLLKPVEDDVATRNLALATGNTSAVGSSSR</sequence>
<evidence type="ECO:0000256" key="1">
    <source>
        <dbReference type="SAM" id="Coils"/>
    </source>
</evidence>
<comment type="caution">
    <text evidence="3">The sequence shown here is derived from an EMBL/GenBank/DDBJ whole genome shotgun (WGS) entry which is preliminary data.</text>
</comment>
<dbReference type="eggNOG" id="COG0845">
    <property type="taxonomic scope" value="Bacteria"/>
</dbReference>
<protein>
    <submittedName>
        <fullName evidence="3">Membrane-fusion protein</fullName>
    </submittedName>
</protein>
<dbReference type="Gene3D" id="2.40.30.170">
    <property type="match status" value="1"/>
</dbReference>
<dbReference type="AlphaFoldDB" id="A0P2U1"/>
<accession>A0P2U1</accession>
<dbReference type="Gene3D" id="1.10.287.470">
    <property type="entry name" value="Helix hairpin bin"/>
    <property type="match status" value="1"/>
</dbReference>
<gene>
    <name evidence="3" type="ORF">SIAM614_00842</name>
</gene>
<feature type="domain" description="Multidrug resistance protein MdtA-like barrel-sandwich hybrid" evidence="2">
    <location>
        <begin position="65"/>
        <end position="244"/>
    </location>
</feature>
<evidence type="ECO:0000313" key="3">
    <source>
        <dbReference type="EMBL" id="EAV40744.1"/>
    </source>
</evidence>
<dbReference type="SUPFAM" id="SSF111369">
    <property type="entry name" value="HlyD-like secretion proteins"/>
    <property type="match status" value="2"/>
</dbReference>
<evidence type="ECO:0000313" key="4">
    <source>
        <dbReference type="Proteomes" id="UP000004848"/>
    </source>
</evidence>
<dbReference type="GO" id="GO:0015562">
    <property type="term" value="F:efflux transmembrane transporter activity"/>
    <property type="evidence" value="ECO:0007669"/>
    <property type="project" value="TreeGrafter"/>
</dbReference>
<dbReference type="InterPro" id="IPR058625">
    <property type="entry name" value="MdtA-like_BSH"/>
</dbReference>
<dbReference type="Proteomes" id="UP000004848">
    <property type="component" value="Unassembled WGS sequence"/>
</dbReference>
<reference evidence="3 4" key="1">
    <citation type="submission" date="2006-05" db="EMBL/GenBank/DDBJ databases">
        <authorList>
            <person name="King G."/>
            <person name="Ferriera S."/>
            <person name="Johnson J."/>
            <person name="Kravitz S."/>
            <person name="Beeson K."/>
            <person name="Sutton G."/>
            <person name="Rogers Y.-H."/>
            <person name="Friedman R."/>
            <person name="Frazier M."/>
            <person name="Venter J.C."/>
        </authorList>
    </citation>
    <scope>NUCLEOTIDE SEQUENCE [LARGE SCALE GENOMIC DNA]</scope>
    <source>
        <strain evidence="4">ATCC 25650 / DSM 13394 / JCM 20685 / NBRC 16684 / NCIMB 2208 / IAM 12614 / B1</strain>
    </source>
</reference>
<dbReference type="PANTHER" id="PTHR30469">
    <property type="entry name" value="MULTIDRUG RESISTANCE PROTEIN MDTA"/>
    <property type="match status" value="1"/>
</dbReference>
<keyword evidence="1" id="KW-0175">Coiled coil</keyword>
<dbReference type="Gene3D" id="2.40.50.100">
    <property type="match status" value="1"/>
</dbReference>
<dbReference type="GO" id="GO:1990281">
    <property type="term" value="C:efflux pump complex"/>
    <property type="evidence" value="ECO:0007669"/>
    <property type="project" value="TreeGrafter"/>
</dbReference>
<organism evidence="3 4">
    <name type="scientific">Roseibium aggregatum (strain ATCC 25650 / DSM 13394 / JCM 20685 / NBRC 16684 / NCIMB 2208 / IAM 12614 / B1)</name>
    <name type="common">Stappia aggregata</name>
    <dbReference type="NCBI Taxonomy" id="384765"/>
    <lineage>
        <taxon>Bacteria</taxon>
        <taxon>Pseudomonadati</taxon>
        <taxon>Pseudomonadota</taxon>
        <taxon>Alphaproteobacteria</taxon>
        <taxon>Hyphomicrobiales</taxon>
        <taxon>Stappiaceae</taxon>
        <taxon>Roseibium</taxon>
    </lineage>
</organism>